<reference evidence="13" key="1">
    <citation type="submission" date="2020-02" db="EMBL/GenBank/DDBJ databases">
        <authorList>
            <person name="Shen X.-R."/>
            <person name="Zhang Y.-X."/>
        </authorList>
    </citation>
    <scope>NUCLEOTIDE SEQUENCE</scope>
    <source>
        <strain evidence="13">SYP-B3998</strain>
    </source>
</reference>
<feature type="domain" description="Methyl-accepting transducer" evidence="11">
    <location>
        <begin position="414"/>
        <end position="664"/>
    </location>
</feature>
<protein>
    <submittedName>
        <fullName evidence="13">HAMP domain-containing protein</fullName>
    </submittedName>
</protein>
<dbReference type="SUPFAM" id="SSF58104">
    <property type="entry name" value="Methyl-accepting chemotaxis protein (MCP) signaling domain"/>
    <property type="match status" value="1"/>
</dbReference>
<dbReference type="PROSITE" id="PS50885">
    <property type="entry name" value="HAMP"/>
    <property type="match status" value="1"/>
</dbReference>
<evidence type="ECO:0000256" key="10">
    <source>
        <dbReference type="SAM" id="Phobius"/>
    </source>
</evidence>
<organism evidence="13">
    <name type="scientific">Paenibacillus sp. SYP-B3998</name>
    <dbReference type="NCBI Taxonomy" id="2678564"/>
    <lineage>
        <taxon>Bacteria</taxon>
        <taxon>Bacillati</taxon>
        <taxon>Bacillota</taxon>
        <taxon>Bacilli</taxon>
        <taxon>Bacillales</taxon>
        <taxon>Paenibacillaceae</taxon>
        <taxon>Paenibacillus</taxon>
    </lineage>
</organism>
<dbReference type="Pfam" id="PF00672">
    <property type="entry name" value="HAMP"/>
    <property type="match status" value="1"/>
</dbReference>
<accession>A0A6G3ZU94</accession>
<evidence type="ECO:0000256" key="1">
    <source>
        <dbReference type="ARBA" id="ARBA00004651"/>
    </source>
</evidence>
<dbReference type="PANTHER" id="PTHR32089:SF112">
    <property type="entry name" value="LYSOZYME-LIKE PROTEIN-RELATED"/>
    <property type="match status" value="1"/>
</dbReference>
<comment type="caution">
    <text evidence="13">The sequence shown here is derived from an EMBL/GenBank/DDBJ whole genome shotgun (WGS) entry which is preliminary data.</text>
</comment>
<keyword evidence="2" id="KW-1003">Cell membrane</keyword>
<gene>
    <name evidence="13" type="ORF">GK047_03840</name>
</gene>
<evidence type="ECO:0000256" key="2">
    <source>
        <dbReference type="ARBA" id="ARBA00022475"/>
    </source>
</evidence>
<dbReference type="InterPro" id="IPR003660">
    <property type="entry name" value="HAMP_dom"/>
</dbReference>
<name>A0A6G3ZU94_9BACL</name>
<keyword evidence="7 9" id="KW-0807">Transducer</keyword>
<evidence type="ECO:0000259" key="12">
    <source>
        <dbReference type="PROSITE" id="PS50885"/>
    </source>
</evidence>
<keyword evidence="4 10" id="KW-0812">Transmembrane</keyword>
<comment type="subcellular location">
    <subcellularLocation>
        <location evidence="1">Cell membrane</location>
        <topology evidence="1">Multi-pass membrane protein</topology>
    </subcellularLocation>
</comment>
<dbReference type="PROSITE" id="PS50111">
    <property type="entry name" value="CHEMOTAXIS_TRANSDUC_2"/>
    <property type="match status" value="1"/>
</dbReference>
<dbReference type="Pfam" id="PF02743">
    <property type="entry name" value="dCache_1"/>
    <property type="match status" value="1"/>
</dbReference>
<sequence length="700" mass="77382">MKWVHVIFKTAGKPRLGKKVQTSSTKPIDWGTRLHSVGVKLSLSIIASILFFVIFMGIASYQISKNVMQKKVTDASLQTIVQTGQKLDFLYQQYQKLTLLLVMDGPLQNQVSRAIHLNKGSREYIENMSELEATMSSYLYSNEGIQSVEIFSPDGHIIQTKASLMTEKNYADQDWFKAIIAKDGEPVWMPTKLKDNRISTPVISVGSVIHQANSKEFYVAVFDINLDLVKKQLEHIKMGETGTIQVTDVNGMIIYSQDQAQMGTISNYKLTDEQKAKESASFPSADKEKEIVFSKSELTGWFTVGMIPVNDLTKDMKVIYDLTIIVSICALIMAIGIGYLVARMIGKPLGHIRNLMEEGAQGDLRIRTQTNSKDEIGQLGSSFDTMMQQITELFRQTNQSSEEVLRTAGELSVSSKYTATAAREIAVATSEITTGAAGLATQAERGNELTIHIGHQITSVVLANQEMGVAAEEVQSSSQQGTKYMEELIAKTNITEEMTRSMVEKVDKLKESTHSIRKVLDILSRMTKQTNILSLNAAIEAARAGSAGKGFMVVADEIRKLADQSRQSIEIVGQITETIQSEIDDTVNVLSEAYPIFQEQIHSVKEADLLFKQVQNRMGGFIDQLGSVSQSVQQLEESQFVLSDAMTNVSAVSEESLATSEQVASLSTEQLNISEGLVKLSDKLEQLSVTLQESLSKFKV</sequence>
<proteinExistence type="inferred from homology"/>
<feature type="domain" description="HAMP" evidence="12">
    <location>
        <begin position="343"/>
        <end position="395"/>
    </location>
</feature>
<dbReference type="SMART" id="SM00283">
    <property type="entry name" value="MA"/>
    <property type="match status" value="1"/>
</dbReference>
<dbReference type="Pfam" id="PF00015">
    <property type="entry name" value="MCPsignal"/>
    <property type="match status" value="1"/>
</dbReference>
<dbReference type="GO" id="GO:0007165">
    <property type="term" value="P:signal transduction"/>
    <property type="evidence" value="ECO:0007669"/>
    <property type="project" value="UniProtKB-KW"/>
</dbReference>
<dbReference type="InterPro" id="IPR033479">
    <property type="entry name" value="dCache_1"/>
</dbReference>
<evidence type="ECO:0000256" key="3">
    <source>
        <dbReference type="ARBA" id="ARBA00022500"/>
    </source>
</evidence>
<evidence type="ECO:0000256" key="4">
    <source>
        <dbReference type="ARBA" id="ARBA00022692"/>
    </source>
</evidence>
<dbReference type="InterPro" id="IPR004089">
    <property type="entry name" value="MCPsignal_dom"/>
</dbReference>
<dbReference type="Gene3D" id="1.10.287.950">
    <property type="entry name" value="Methyl-accepting chemotaxis protein"/>
    <property type="match status" value="1"/>
</dbReference>
<evidence type="ECO:0000256" key="8">
    <source>
        <dbReference type="ARBA" id="ARBA00029447"/>
    </source>
</evidence>
<evidence type="ECO:0000256" key="6">
    <source>
        <dbReference type="ARBA" id="ARBA00023136"/>
    </source>
</evidence>
<evidence type="ECO:0000256" key="9">
    <source>
        <dbReference type="PROSITE-ProRule" id="PRU00284"/>
    </source>
</evidence>
<keyword evidence="6 10" id="KW-0472">Membrane</keyword>
<keyword evidence="5 10" id="KW-1133">Transmembrane helix</keyword>
<evidence type="ECO:0000259" key="11">
    <source>
        <dbReference type="PROSITE" id="PS50111"/>
    </source>
</evidence>
<dbReference type="GO" id="GO:0006935">
    <property type="term" value="P:chemotaxis"/>
    <property type="evidence" value="ECO:0007669"/>
    <property type="project" value="UniProtKB-KW"/>
</dbReference>
<dbReference type="GO" id="GO:0005886">
    <property type="term" value="C:plasma membrane"/>
    <property type="evidence" value="ECO:0007669"/>
    <property type="project" value="UniProtKB-SubCell"/>
</dbReference>
<dbReference type="AlphaFoldDB" id="A0A6G3ZU94"/>
<dbReference type="Gene3D" id="3.30.450.20">
    <property type="entry name" value="PAS domain"/>
    <property type="match status" value="1"/>
</dbReference>
<dbReference type="Gene3D" id="1.10.8.500">
    <property type="entry name" value="HAMP domain in histidine kinase"/>
    <property type="match status" value="1"/>
</dbReference>
<evidence type="ECO:0000256" key="7">
    <source>
        <dbReference type="ARBA" id="ARBA00023224"/>
    </source>
</evidence>
<comment type="similarity">
    <text evidence="8">Belongs to the methyl-accepting chemotaxis (MCP) protein family.</text>
</comment>
<evidence type="ECO:0000256" key="5">
    <source>
        <dbReference type="ARBA" id="ARBA00022989"/>
    </source>
</evidence>
<feature type="transmembrane region" description="Helical" evidence="10">
    <location>
        <begin position="318"/>
        <end position="342"/>
    </location>
</feature>
<dbReference type="PANTHER" id="PTHR32089">
    <property type="entry name" value="METHYL-ACCEPTING CHEMOTAXIS PROTEIN MCPB"/>
    <property type="match status" value="1"/>
</dbReference>
<feature type="transmembrane region" description="Helical" evidence="10">
    <location>
        <begin position="41"/>
        <end position="61"/>
    </location>
</feature>
<evidence type="ECO:0000313" key="13">
    <source>
        <dbReference type="EMBL" id="NEW05151.1"/>
    </source>
</evidence>
<dbReference type="SMART" id="SM00304">
    <property type="entry name" value="HAMP"/>
    <property type="match status" value="1"/>
</dbReference>
<dbReference type="EMBL" id="JAAIKC010000001">
    <property type="protein sequence ID" value="NEW05151.1"/>
    <property type="molecule type" value="Genomic_DNA"/>
</dbReference>
<dbReference type="CDD" id="cd06225">
    <property type="entry name" value="HAMP"/>
    <property type="match status" value="1"/>
</dbReference>
<keyword evidence="3" id="KW-0145">Chemotaxis</keyword>